<reference evidence="2 3" key="1">
    <citation type="submission" date="2014-02" db="EMBL/GenBank/DDBJ databases">
        <title>Expanding our view of genomic diversity in Candidatus Accumulibacter clades.</title>
        <authorList>
            <person name="Skennerton C.T."/>
            <person name="Barr J.J."/>
            <person name="Slater F.R."/>
            <person name="Bond P.L."/>
            <person name="Tyson G.W."/>
        </authorList>
    </citation>
    <scope>NUCLEOTIDE SEQUENCE [LARGE SCALE GENOMIC DNA]</scope>
    <source>
        <strain evidence="3">BA-91</strain>
    </source>
</reference>
<gene>
    <name evidence="2" type="ORF">AW09_002269</name>
</gene>
<keyword evidence="1" id="KW-0732">Signal</keyword>
<evidence type="ECO:0000256" key="1">
    <source>
        <dbReference type="SAM" id="SignalP"/>
    </source>
</evidence>
<dbReference type="EMBL" id="JDVG02000374">
    <property type="protein sequence ID" value="KFB72536.1"/>
    <property type="molecule type" value="Genomic_DNA"/>
</dbReference>
<evidence type="ECO:0008006" key="4">
    <source>
        <dbReference type="Google" id="ProtNLM"/>
    </source>
</evidence>
<protein>
    <recommendedName>
        <fullName evidence="4">DnrO protein</fullName>
    </recommendedName>
</protein>
<dbReference type="AlphaFoldDB" id="A0A080LV93"/>
<dbReference type="Proteomes" id="UP000020077">
    <property type="component" value="Unassembled WGS sequence"/>
</dbReference>
<evidence type="ECO:0000313" key="3">
    <source>
        <dbReference type="Proteomes" id="UP000020077"/>
    </source>
</evidence>
<accession>A0A080LV93</accession>
<organism evidence="2 3">
    <name type="scientific">Candidatus Accumulibacter phosphatis</name>
    <dbReference type="NCBI Taxonomy" id="327160"/>
    <lineage>
        <taxon>Bacteria</taxon>
        <taxon>Pseudomonadati</taxon>
        <taxon>Pseudomonadota</taxon>
        <taxon>Betaproteobacteria</taxon>
        <taxon>Candidatus Accumulibacter</taxon>
    </lineage>
</organism>
<feature type="chain" id="PRO_5001750885" description="DnrO protein" evidence="1">
    <location>
        <begin position="29"/>
        <end position="161"/>
    </location>
</feature>
<name>A0A080LV93_9PROT</name>
<feature type="signal peptide" evidence="1">
    <location>
        <begin position="1"/>
        <end position="28"/>
    </location>
</feature>
<evidence type="ECO:0000313" key="2">
    <source>
        <dbReference type="EMBL" id="KFB72536.1"/>
    </source>
</evidence>
<sequence length="161" mass="16836">MKTRHALIATALFATLTLGTGIGANALAADPHQHAAAEPSQLTLNHGKKWASDEPLRKGMSEIRKALAAKLEGIHKGTLTSVDYQALGAAVDAQVATIVAECKLEPAADANLHLIVAELVAGAEAMQGKSASKPATGAVQAVQAVNRYGQYFNHPGWKMLH</sequence>
<proteinExistence type="predicted"/>
<comment type="caution">
    <text evidence="2">The sequence shown here is derived from an EMBL/GenBank/DDBJ whole genome shotgun (WGS) entry which is preliminary data.</text>
</comment>